<dbReference type="EMBL" id="FLUV01000078">
    <property type="protein sequence ID" value="SBW17373.1"/>
    <property type="molecule type" value="Genomic_DNA"/>
</dbReference>
<dbReference type="AlphaFoldDB" id="A0A1C3NT08"/>
<name>A0A1C3NT08_9ACTN</name>
<reference evidence="2" key="1">
    <citation type="submission" date="2016-02" db="EMBL/GenBank/DDBJ databases">
        <authorList>
            <person name="Wibberg D."/>
        </authorList>
    </citation>
    <scope>NUCLEOTIDE SEQUENCE [LARGE SCALE GENOMIC DNA]</scope>
</reference>
<keyword evidence="2" id="KW-1185">Reference proteome</keyword>
<organism evidence="1 2">
    <name type="scientific">Candidatus Protofrankia californiensis</name>
    <dbReference type="NCBI Taxonomy" id="1839754"/>
    <lineage>
        <taxon>Bacteria</taxon>
        <taxon>Bacillati</taxon>
        <taxon>Actinomycetota</taxon>
        <taxon>Actinomycetes</taxon>
        <taxon>Frankiales</taxon>
        <taxon>Frankiaceae</taxon>
        <taxon>Protofrankia</taxon>
    </lineage>
</organism>
<proteinExistence type="predicted"/>
<dbReference type="Proteomes" id="UP000199013">
    <property type="component" value="Unassembled WGS sequence"/>
</dbReference>
<gene>
    <name evidence="1" type="ORF">FDG2_0189</name>
</gene>
<evidence type="ECO:0000313" key="2">
    <source>
        <dbReference type="Proteomes" id="UP000199013"/>
    </source>
</evidence>
<sequence length="52" mass="5955">MVVQIGWMFELLKQHSAAFESYFDLPAVAQARPCLRFLCCKLDGNTVLSRYS</sequence>
<evidence type="ECO:0000313" key="1">
    <source>
        <dbReference type="EMBL" id="SBW17373.1"/>
    </source>
</evidence>
<protein>
    <submittedName>
        <fullName evidence="1">Uncharacterized protein</fullName>
    </submittedName>
</protein>
<accession>A0A1C3NT08</accession>